<proteinExistence type="inferred from homology"/>
<dbReference type="InterPro" id="IPR012349">
    <property type="entry name" value="Split_barrel_FMN-bd"/>
</dbReference>
<dbReference type="PANTHER" id="PTHR39428">
    <property type="entry name" value="F420H(2)-DEPENDENT QUINONE REDUCTASE RV1261C"/>
    <property type="match status" value="1"/>
</dbReference>
<dbReference type="NCBIfam" id="TIGR00026">
    <property type="entry name" value="hi_GC_TIGR00026"/>
    <property type="match status" value="1"/>
</dbReference>
<dbReference type="PANTHER" id="PTHR39428:SF1">
    <property type="entry name" value="F420H(2)-DEPENDENT QUINONE REDUCTASE RV1261C"/>
    <property type="match status" value="1"/>
</dbReference>
<gene>
    <name evidence="3" type="ORF">FXN61_02165</name>
</gene>
<dbReference type="InterPro" id="IPR004378">
    <property type="entry name" value="F420H2_quin_Rdtase"/>
</dbReference>
<dbReference type="EMBL" id="VSRL01000004">
    <property type="protein sequence ID" value="NKE55689.1"/>
    <property type="molecule type" value="Genomic_DNA"/>
</dbReference>
<evidence type="ECO:0000256" key="2">
    <source>
        <dbReference type="ARBA" id="ARBA00049106"/>
    </source>
</evidence>
<evidence type="ECO:0000313" key="3">
    <source>
        <dbReference type="EMBL" id="NKE55689.1"/>
    </source>
</evidence>
<dbReference type="Pfam" id="PF04075">
    <property type="entry name" value="F420H2_quin_red"/>
    <property type="match status" value="1"/>
</dbReference>
<dbReference type="SUPFAM" id="SSF50475">
    <property type="entry name" value="FMN-binding split barrel"/>
    <property type="match status" value="1"/>
</dbReference>
<sequence>MSMTSWLGRQAWLEKAVIGTDRLLYRLTGGKVTTVSFSKQTGLTLITVGARSGERRENQVQYVADGDGMLVVGSNWGKSNHPAWTANLIKNPDAQANVRGRISDVRASLLEGAEREAAWRKLVAAWPSFQDYVERSGGRELRVFRLTPR</sequence>
<keyword evidence="4" id="KW-1185">Reference proteome</keyword>
<dbReference type="RefSeq" id="WP_223165285.1">
    <property type="nucleotide sequence ID" value="NZ_VSRL01000004.1"/>
</dbReference>
<comment type="similarity">
    <text evidence="1">Belongs to the F420H(2)-dependent quinone reductase family.</text>
</comment>
<comment type="caution">
    <text evidence="3">The sequence shown here is derived from an EMBL/GenBank/DDBJ whole genome shotgun (WGS) entry which is preliminary data.</text>
</comment>
<organism evidence="3 4">
    <name type="scientific">Lentzea indica</name>
    <dbReference type="NCBI Taxonomy" id="2604800"/>
    <lineage>
        <taxon>Bacteria</taxon>
        <taxon>Bacillati</taxon>
        <taxon>Actinomycetota</taxon>
        <taxon>Actinomycetes</taxon>
        <taxon>Pseudonocardiales</taxon>
        <taxon>Pseudonocardiaceae</taxon>
        <taxon>Lentzea</taxon>
    </lineage>
</organism>
<reference evidence="3 4" key="1">
    <citation type="submission" date="2019-08" db="EMBL/GenBank/DDBJ databases">
        <title>Lentzea from Indian Himalayas.</title>
        <authorList>
            <person name="Mandal S."/>
            <person name="Mallick Gupta A."/>
            <person name="Maiti P.K."/>
            <person name="Sarkar J."/>
            <person name="Mandal S."/>
        </authorList>
    </citation>
    <scope>NUCLEOTIDE SEQUENCE [LARGE SCALE GENOMIC DNA]</scope>
    <source>
        <strain evidence="3 4">PSKA42</strain>
    </source>
</reference>
<evidence type="ECO:0000313" key="4">
    <source>
        <dbReference type="Proteomes" id="UP001515943"/>
    </source>
</evidence>
<protein>
    <submittedName>
        <fullName evidence="3">Nitroreductase family deazaflavin-dependent oxidoreductase</fullName>
    </submittedName>
</protein>
<name>A0ABX1F9Y5_9PSEU</name>
<dbReference type="Proteomes" id="UP001515943">
    <property type="component" value="Unassembled WGS sequence"/>
</dbReference>
<comment type="catalytic activity">
    <reaction evidence="2">
        <text>oxidized coenzyme F420-(gamma-L-Glu)(n) + a quinol + H(+) = reduced coenzyme F420-(gamma-L-Glu)(n) + a quinone</text>
        <dbReference type="Rhea" id="RHEA:39663"/>
        <dbReference type="Rhea" id="RHEA-COMP:12939"/>
        <dbReference type="Rhea" id="RHEA-COMP:14378"/>
        <dbReference type="ChEBI" id="CHEBI:15378"/>
        <dbReference type="ChEBI" id="CHEBI:24646"/>
        <dbReference type="ChEBI" id="CHEBI:132124"/>
        <dbReference type="ChEBI" id="CHEBI:133980"/>
        <dbReference type="ChEBI" id="CHEBI:139511"/>
    </reaction>
</comment>
<accession>A0ABX1F9Y5</accession>
<evidence type="ECO:0000256" key="1">
    <source>
        <dbReference type="ARBA" id="ARBA00008710"/>
    </source>
</evidence>
<dbReference type="Gene3D" id="2.30.110.10">
    <property type="entry name" value="Electron Transport, Fmn-binding Protein, Chain A"/>
    <property type="match status" value="1"/>
</dbReference>